<keyword evidence="5 8" id="KW-0812">Transmembrane</keyword>
<dbReference type="CDD" id="cd00075">
    <property type="entry name" value="HATPase"/>
    <property type="match status" value="1"/>
</dbReference>
<sequence length="419" mass="48360">MRLHNYTLLYISVALFFIISVWAATFYFQMLDEVYDSIDDNLENYKLLIIQKAHKDSSILQKTSFDESNYAIRKITDLEIHKRKDVFKDTSMYMLNEDDLETVRLLKTVFTINHSDYYELRIISSMVEEDDLIEDLFYSLIWLYIILLISIFIVNTVLLKKIWKPFYGLLKQLESFSLHSSNFNTPQTNVHEFKLLNTAISDLLKKNIELYNSQKQFIENASHELQTPLAISINKLELLAEKNDLSESDLSMVASAIENLHRLTRLNKSLLLLSKIENKQFTDEAQISIAEICERLTTDFSDLASFKNISLKYVNQADVSVKMNKDLADVLLSNLIKNAIVHTPANGSVQIITEAHAVTIQNSGDTALDEKNIFMRFYKNSAEKNTTGLGLAIVKTIADKYKFKIFYSYQGMHKIKIGF</sequence>
<accession>A0A6N4SWC6</accession>
<dbReference type="Pfam" id="PF02518">
    <property type="entry name" value="HATPase_c"/>
    <property type="match status" value="1"/>
</dbReference>
<dbReference type="PROSITE" id="PS50109">
    <property type="entry name" value="HIS_KIN"/>
    <property type="match status" value="1"/>
</dbReference>
<keyword evidence="3" id="KW-0597">Phosphoprotein</keyword>
<dbReference type="Gene3D" id="1.10.287.130">
    <property type="match status" value="1"/>
</dbReference>
<evidence type="ECO:0000256" key="5">
    <source>
        <dbReference type="ARBA" id="ARBA00022692"/>
    </source>
</evidence>
<comment type="catalytic activity">
    <reaction evidence="1">
        <text>ATP + protein L-histidine = ADP + protein N-phospho-L-histidine.</text>
        <dbReference type="EC" id="2.7.13.3"/>
    </reaction>
</comment>
<dbReference type="RefSeq" id="WP_011586873.1">
    <property type="nucleotide sequence ID" value="NC_008255.1"/>
</dbReference>
<dbReference type="CDD" id="cd00082">
    <property type="entry name" value="HisKA"/>
    <property type="match status" value="1"/>
</dbReference>
<evidence type="ECO:0000256" key="4">
    <source>
        <dbReference type="ARBA" id="ARBA00022679"/>
    </source>
</evidence>
<dbReference type="Gene3D" id="3.30.565.10">
    <property type="entry name" value="Histidine kinase-like ATPase, C-terminal domain"/>
    <property type="match status" value="1"/>
</dbReference>
<dbReference type="OrthoDB" id="1522504at2"/>
<dbReference type="EMBL" id="CP000383">
    <property type="protein sequence ID" value="ABG60766.1"/>
    <property type="molecule type" value="Genomic_DNA"/>
</dbReference>
<reference evidence="10 11" key="1">
    <citation type="journal article" date="2007" name="Appl. Environ. Microbiol.">
        <title>Genome sequence of the cellulolytic gliding bacterium Cytophaga hutchinsonii.</title>
        <authorList>
            <person name="Xie G."/>
            <person name="Bruce D.C."/>
            <person name="Challacombe J.F."/>
            <person name="Chertkov O."/>
            <person name="Detter J.C."/>
            <person name="Gilna P."/>
            <person name="Han C.S."/>
            <person name="Lucas S."/>
            <person name="Misra M."/>
            <person name="Myers G.L."/>
            <person name="Richardson P."/>
            <person name="Tapia R."/>
            <person name="Thayer N."/>
            <person name="Thompson L.S."/>
            <person name="Brettin T.S."/>
            <person name="Henrissat B."/>
            <person name="Wilson D.B."/>
            <person name="McBride M.J."/>
        </authorList>
    </citation>
    <scope>NUCLEOTIDE SEQUENCE [LARGE SCALE GENOMIC DNA]</scope>
    <source>
        <strain evidence="11">ATCC 33406 / DSM 1761 / CIP 103989 / NBRC 15051 / NCIMB 9469 / D465</strain>
    </source>
</reference>
<dbReference type="InterPro" id="IPR003661">
    <property type="entry name" value="HisK_dim/P_dom"/>
</dbReference>
<dbReference type="KEGG" id="chu:CHU_3533"/>
<dbReference type="InterPro" id="IPR036097">
    <property type="entry name" value="HisK_dim/P_sf"/>
</dbReference>
<evidence type="ECO:0000256" key="7">
    <source>
        <dbReference type="ARBA" id="ARBA00022989"/>
    </source>
</evidence>
<dbReference type="GO" id="GO:0000155">
    <property type="term" value="F:phosphorelay sensor kinase activity"/>
    <property type="evidence" value="ECO:0007669"/>
    <property type="project" value="InterPro"/>
</dbReference>
<dbReference type="PANTHER" id="PTHR45436:SF5">
    <property type="entry name" value="SENSOR HISTIDINE KINASE TRCS"/>
    <property type="match status" value="1"/>
</dbReference>
<dbReference type="Proteomes" id="UP000001822">
    <property type="component" value="Chromosome"/>
</dbReference>
<evidence type="ECO:0000259" key="9">
    <source>
        <dbReference type="PROSITE" id="PS50109"/>
    </source>
</evidence>
<evidence type="ECO:0000256" key="1">
    <source>
        <dbReference type="ARBA" id="ARBA00000085"/>
    </source>
</evidence>
<evidence type="ECO:0000256" key="6">
    <source>
        <dbReference type="ARBA" id="ARBA00022777"/>
    </source>
</evidence>
<dbReference type="SUPFAM" id="SSF55874">
    <property type="entry name" value="ATPase domain of HSP90 chaperone/DNA topoisomerase II/histidine kinase"/>
    <property type="match status" value="1"/>
</dbReference>
<dbReference type="InterPro" id="IPR036890">
    <property type="entry name" value="HATPase_C_sf"/>
</dbReference>
<dbReference type="InterPro" id="IPR050428">
    <property type="entry name" value="TCS_sensor_his_kinase"/>
</dbReference>
<evidence type="ECO:0000313" key="10">
    <source>
        <dbReference type="EMBL" id="ABG60766.1"/>
    </source>
</evidence>
<feature type="domain" description="Histidine kinase" evidence="9">
    <location>
        <begin position="220"/>
        <end position="419"/>
    </location>
</feature>
<keyword evidence="8" id="KW-0472">Membrane</keyword>
<protein>
    <recommendedName>
        <fullName evidence="2">histidine kinase</fullName>
        <ecNumber evidence="2">2.7.13.3</ecNumber>
    </recommendedName>
</protein>
<evidence type="ECO:0000313" key="11">
    <source>
        <dbReference type="Proteomes" id="UP000001822"/>
    </source>
</evidence>
<dbReference type="InterPro" id="IPR005467">
    <property type="entry name" value="His_kinase_dom"/>
</dbReference>
<dbReference type="SUPFAM" id="SSF47384">
    <property type="entry name" value="Homodimeric domain of signal transducing histidine kinase"/>
    <property type="match status" value="1"/>
</dbReference>
<keyword evidence="4" id="KW-0808">Transferase</keyword>
<evidence type="ECO:0000256" key="2">
    <source>
        <dbReference type="ARBA" id="ARBA00012438"/>
    </source>
</evidence>
<feature type="transmembrane region" description="Helical" evidence="8">
    <location>
        <begin position="7"/>
        <end position="28"/>
    </location>
</feature>
<dbReference type="GO" id="GO:0005886">
    <property type="term" value="C:plasma membrane"/>
    <property type="evidence" value="ECO:0007669"/>
    <property type="project" value="TreeGrafter"/>
</dbReference>
<dbReference type="Pfam" id="PF00512">
    <property type="entry name" value="HisKA"/>
    <property type="match status" value="1"/>
</dbReference>
<keyword evidence="7 8" id="KW-1133">Transmembrane helix</keyword>
<organism evidence="10 11">
    <name type="scientific">Cytophaga hutchinsonii (strain ATCC 33406 / DSM 1761 / CIP 103989 / NBRC 15051 / NCIMB 9469 / D465)</name>
    <dbReference type="NCBI Taxonomy" id="269798"/>
    <lineage>
        <taxon>Bacteria</taxon>
        <taxon>Pseudomonadati</taxon>
        <taxon>Bacteroidota</taxon>
        <taxon>Cytophagia</taxon>
        <taxon>Cytophagales</taxon>
        <taxon>Cytophagaceae</taxon>
        <taxon>Cytophaga</taxon>
    </lineage>
</organism>
<dbReference type="EC" id="2.7.13.3" evidence="2"/>
<evidence type="ECO:0000256" key="3">
    <source>
        <dbReference type="ARBA" id="ARBA00022553"/>
    </source>
</evidence>
<dbReference type="SMART" id="SM00387">
    <property type="entry name" value="HATPase_c"/>
    <property type="match status" value="1"/>
</dbReference>
<dbReference type="InterPro" id="IPR003594">
    <property type="entry name" value="HATPase_dom"/>
</dbReference>
<gene>
    <name evidence="10" type="ordered locus">CHU_3533</name>
</gene>
<keyword evidence="6 10" id="KW-0418">Kinase</keyword>
<name>A0A6N4SWC6_CYTH3</name>
<dbReference type="PANTHER" id="PTHR45436">
    <property type="entry name" value="SENSOR HISTIDINE KINASE YKOH"/>
    <property type="match status" value="1"/>
</dbReference>
<proteinExistence type="predicted"/>
<keyword evidence="11" id="KW-1185">Reference proteome</keyword>
<dbReference type="AlphaFoldDB" id="A0A6N4SWC6"/>
<evidence type="ECO:0000256" key="8">
    <source>
        <dbReference type="SAM" id="Phobius"/>
    </source>
</evidence>
<dbReference type="SMART" id="SM00388">
    <property type="entry name" value="HisKA"/>
    <property type="match status" value="1"/>
</dbReference>
<feature type="transmembrane region" description="Helical" evidence="8">
    <location>
        <begin position="136"/>
        <end position="159"/>
    </location>
</feature>